<dbReference type="EMBL" id="JBBMEI010000026">
    <property type="protein sequence ID" value="MEQ2358597.1"/>
    <property type="molecule type" value="Genomic_DNA"/>
</dbReference>
<dbReference type="Proteomes" id="UP001446032">
    <property type="component" value="Unassembled WGS sequence"/>
</dbReference>
<accession>A0ABV1AL87</accession>
<dbReference type="InterPro" id="IPR012337">
    <property type="entry name" value="RNaseH-like_sf"/>
</dbReference>
<gene>
    <name evidence="2" type="ORF">WMO75_09665</name>
</gene>
<organism evidence="2 3">
    <name type="scientific">Blautia intestinihominis</name>
    <dbReference type="NCBI Taxonomy" id="3133152"/>
    <lineage>
        <taxon>Bacteria</taxon>
        <taxon>Bacillati</taxon>
        <taxon>Bacillota</taxon>
        <taxon>Clostridia</taxon>
        <taxon>Lachnospirales</taxon>
        <taxon>Lachnospiraceae</taxon>
        <taxon>Blautia</taxon>
    </lineage>
</organism>
<reference evidence="2 3" key="1">
    <citation type="submission" date="2024-03" db="EMBL/GenBank/DDBJ databases">
        <title>Human intestinal bacterial collection.</title>
        <authorList>
            <person name="Pauvert C."/>
            <person name="Hitch T.C.A."/>
            <person name="Clavel T."/>
        </authorList>
    </citation>
    <scope>NUCLEOTIDE SEQUENCE [LARGE SCALE GENOMIC DNA]</scope>
    <source>
        <strain evidence="2 3">CLA-AA-H95</strain>
    </source>
</reference>
<sequence length="341" mass="39506">MIVKKMPILQGFPDSDTVKFLSNAELKLSEFSPIFYDIETTGLSRYSTFVYLIGAVRHEQNLWILTQWLAESPEEESLIIEEFTRYIQGATCTIQYNGNRFDQPYLEERCRRNGLPSPFGELPSIDLYQSLRSCQTLFKLSRMKQLDLENLFPSIHRIHCDGGQCIRLYRSYIKKEDPSALETVLGHNQEDLCGLGSVYTLLSYKFLYLGEYEPSAVRMHGQEELVITLALKHPVPVPVSCVTEEFYLTVNDSEAKLLLHLRDGKLRQYYPNYKDYEYLPGEDQAIPKSLSRYVDKSLRTAATPQTCYTWFCCDESFLNSRQKQMQYLTHSLPCLLKNLGK</sequence>
<feature type="domain" description="YprB ribonuclease H-like" evidence="1">
    <location>
        <begin position="34"/>
        <end position="202"/>
    </location>
</feature>
<dbReference type="RefSeq" id="WP_118698371.1">
    <property type="nucleotide sequence ID" value="NZ_JBBMEI010000026.1"/>
</dbReference>
<dbReference type="Pfam" id="PF13482">
    <property type="entry name" value="RNase_H_2"/>
    <property type="match status" value="1"/>
</dbReference>
<evidence type="ECO:0000313" key="3">
    <source>
        <dbReference type="Proteomes" id="UP001446032"/>
    </source>
</evidence>
<dbReference type="SUPFAM" id="SSF53098">
    <property type="entry name" value="Ribonuclease H-like"/>
    <property type="match status" value="1"/>
</dbReference>
<keyword evidence="3" id="KW-1185">Reference proteome</keyword>
<dbReference type="Gene3D" id="3.30.420.10">
    <property type="entry name" value="Ribonuclease H-like superfamily/Ribonuclease H"/>
    <property type="match status" value="1"/>
</dbReference>
<dbReference type="PANTHER" id="PTHR38462:SF1">
    <property type="entry name" value="YPRB RIBONUCLEASE H-LIKE DOMAIN-CONTAINING PROTEIN"/>
    <property type="match status" value="1"/>
</dbReference>
<proteinExistence type="predicted"/>
<evidence type="ECO:0000313" key="2">
    <source>
        <dbReference type="EMBL" id="MEQ2358597.1"/>
    </source>
</evidence>
<evidence type="ECO:0000259" key="1">
    <source>
        <dbReference type="Pfam" id="PF13482"/>
    </source>
</evidence>
<dbReference type="InterPro" id="IPR036397">
    <property type="entry name" value="RNaseH_sf"/>
</dbReference>
<comment type="caution">
    <text evidence="2">The sequence shown here is derived from an EMBL/GenBank/DDBJ whole genome shotgun (WGS) entry which is preliminary data.</text>
</comment>
<name>A0ABV1AL87_9FIRM</name>
<protein>
    <submittedName>
        <fullName evidence="2">Ribonuclease H-like domain-containing protein</fullName>
    </submittedName>
</protein>
<dbReference type="PANTHER" id="PTHR38462">
    <property type="entry name" value="EXONUCLEASE-LIKE PROTEIN"/>
    <property type="match status" value="1"/>
</dbReference>
<dbReference type="InterPro" id="IPR038720">
    <property type="entry name" value="YprB_RNase_H-like_dom"/>
</dbReference>